<proteinExistence type="predicted"/>
<feature type="coiled-coil region" evidence="1">
    <location>
        <begin position="239"/>
        <end position="266"/>
    </location>
</feature>
<accession>A0A6L2P0Q9</accession>
<evidence type="ECO:0008006" key="3">
    <source>
        <dbReference type="Google" id="ProtNLM"/>
    </source>
</evidence>
<reference evidence="2" key="1">
    <citation type="journal article" date="2019" name="Sci. Rep.">
        <title>Draft genome of Tanacetum cinerariifolium, the natural source of mosquito coil.</title>
        <authorList>
            <person name="Yamashiro T."/>
            <person name="Shiraishi A."/>
            <person name="Satake H."/>
            <person name="Nakayama K."/>
        </authorList>
    </citation>
    <scope>NUCLEOTIDE SEQUENCE</scope>
</reference>
<name>A0A6L2P0Q9_TANCI</name>
<gene>
    <name evidence="2" type="ORF">Tci_063425</name>
</gene>
<dbReference type="EMBL" id="BKCJ010010406">
    <property type="protein sequence ID" value="GEU91447.1"/>
    <property type="molecule type" value="Genomic_DNA"/>
</dbReference>
<dbReference type="AlphaFoldDB" id="A0A6L2P0Q9"/>
<sequence>MSTPKFAKTHNLVAFLEKPTKSEGFEQIIDFLNANPIMYALTVNPTIYTSCIKQFWATSKVKTINEEKQIQSLVDQKKVIIIETSVRSDLHLKDAEGTECLPTITIFEKLTLIGLSAMTTTWNEFSSTMASAIICLTINQKYNFSKYVFDHMVKSLEDKVKFLMFPRFVQVYLDSQVEGRLKHKEIYVTPSHTKKIFANMKRQGKDFSSKTVVRIEKLTELMKLCTKLQSRFLALETTKVDQALEIGSLKRRVKKLEKKASKKTHKHKRFYKIGSSTRVESYKDASLGYQEDASKQGRMIANFDANEGVALVNETQRRNDQDMFDTSIFDDEEVVAKKEVSTVDPVPTASEVVTTAGVKVSTAAITFQISMDDIKT</sequence>
<organism evidence="2">
    <name type="scientific">Tanacetum cinerariifolium</name>
    <name type="common">Dalmatian daisy</name>
    <name type="synonym">Chrysanthemum cinerariifolium</name>
    <dbReference type="NCBI Taxonomy" id="118510"/>
    <lineage>
        <taxon>Eukaryota</taxon>
        <taxon>Viridiplantae</taxon>
        <taxon>Streptophyta</taxon>
        <taxon>Embryophyta</taxon>
        <taxon>Tracheophyta</taxon>
        <taxon>Spermatophyta</taxon>
        <taxon>Magnoliopsida</taxon>
        <taxon>eudicotyledons</taxon>
        <taxon>Gunneridae</taxon>
        <taxon>Pentapetalae</taxon>
        <taxon>asterids</taxon>
        <taxon>campanulids</taxon>
        <taxon>Asterales</taxon>
        <taxon>Asteraceae</taxon>
        <taxon>Asteroideae</taxon>
        <taxon>Anthemideae</taxon>
        <taxon>Anthemidinae</taxon>
        <taxon>Tanacetum</taxon>
    </lineage>
</organism>
<keyword evidence="1" id="KW-0175">Coiled coil</keyword>
<comment type="caution">
    <text evidence="2">The sequence shown here is derived from an EMBL/GenBank/DDBJ whole genome shotgun (WGS) entry which is preliminary data.</text>
</comment>
<evidence type="ECO:0000313" key="2">
    <source>
        <dbReference type="EMBL" id="GEU91447.1"/>
    </source>
</evidence>
<evidence type="ECO:0000256" key="1">
    <source>
        <dbReference type="SAM" id="Coils"/>
    </source>
</evidence>
<protein>
    <recommendedName>
        <fullName evidence="3">Xylulose kinase-1</fullName>
    </recommendedName>
</protein>